<dbReference type="EMBL" id="WIUZ02000003">
    <property type="protein sequence ID" value="KAF9789768.1"/>
    <property type="molecule type" value="Genomic_DNA"/>
</dbReference>
<evidence type="ECO:0000256" key="1">
    <source>
        <dbReference type="SAM" id="Phobius"/>
    </source>
</evidence>
<reference evidence="2" key="1">
    <citation type="journal article" date="2020" name="Nat. Commun.">
        <title>Large-scale genome sequencing of mycorrhizal fungi provides insights into the early evolution of symbiotic traits.</title>
        <authorList>
            <person name="Miyauchi S."/>
            <person name="Kiss E."/>
            <person name="Kuo A."/>
            <person name="Drula E."/>
            <person name="Kohler A."/>
            <person name="Sanchez-Garcia M."/>
            <person name="Morin E."/>
            <person name="Andreopoulos B."/>
            <person name="Barry K.W."/>
            <person name="Bonito G."/>
            <person name="Buee M."/>
            <person name="Carver A."/>
            <person name="Chen C."/>
            <person name="Cichocki N."/>
            <person name="Clum A."/>
            <person name="Culley D."/>
            <person name="Crous P.W."/>
            <person name="Fauchery L."/>
            <person name="Girlanda M."/>
            <person name="Hayes R.D."/>
            <person name="Keri Z."/>
            <person name="LaButti K."/>
            <person name="Lipzen A."/>
            <person name="Lombard V."/>
            <person name="Magnuson J."/>
            <person name="Maillard F."/>
            <person name="Murat C."/>
            <person name="Nolan M."/>
            <person name="Ohm R.A."/>
            <person name="Pangilinan J."/>
            <person name="Pereira M.F."/>
            <person name="Perotto S."/>
            <person name="Peter M."/>
            <person name="Pfister S."/>
            <person name="Riley R."/>
            <person name="Sitrit Y."/>
            <person name="Stielow J.B."/>
            <person name="Szollosi G."/>
            <person name="Zifcakova L."/>
            <person name="Stursova M."/>
            <person name="Spatafora J.W."/>
            <person name="Tedersoo L."/>
            <person name="Vaario L.M."/>
            <person name="Yamada A."/>
            <person name="Yan M."/>
            <person name="Wang P."/>
            <person name="Xu J."/>
            <person name="Bruns T."/>
            <person name="Baldrian P."/>
            <person name="Vilgalys R."/>
            <person name="Dunand C."/>
            <person name="Henrissat B."/>
            <person name="Grigoriev I.V."/>
            <person name="Hibbett D."/>
            <person name="Nagy L.G."/>
            <person name="Martin F.M."/>
        </authorList>
    </citation>
    <scope>NUCLEOTIDE SEQUENCE</scope>
    <source>
        <strain evidence="2">UH-Tt-Lm1</strain>
    </source>
</reference>
<protein>
    <recommendedName>
        <fullName evidence="4">DUF1772-domain-containing protein</fullName>
    </recommendedName>
</protein>
<sequence length="183" mass="19826">MAGLVESLTQQLTHRMSDPSILVILTAVTSSSFWLFASLGITLDGVIPATITASERAKRGISDASALKLWEWMFHRAKKHFISTALLSCASYLVAAALRPDLRPILYGASFFSFSTLPYTIAILLPINKVILKAASDASKPDAKSPESGVVDKLFCEWRKYHVIRMSLAAAAWGLGMGALLLA</sequence>
<dbReference type="OrthoDB" id="5954308at2759"/>
<comment type="caution">
    <text evidence="2">The sequence shown here is derived from an EMBL/GenBank/DDBJ whole genome shotgun (WGS) entry which is preliminary data.</text>
</comment>
<keyword evidence="1" id="KW-0812">Transmembrane</keyword>
<evidence type="ECO:0000313" key="3">
    <source>
        <dbReference type="Proteomes" id="UP000736335"/>
    </source>
</evidence>
<name>A0A9P6HLV2_9AGAM</name>
<dbReference type="Pfam" id="PF08592">
    <property type="entry name" value="Anthrone_oxy"/>
    <property type="match status" value="1"/>
</dbReference>
<keyword evidence="1" id="KW-1133">Transmembrane helix</keyword>
<dbReference type="Proteomes" id="UP000736335">
    <property type="component" value="Unassembled WGS sequence"/>
</dbReference>
<keyword evidence="3" id="KW-1185">Reference proteome</keyword>
<feature type="transmembrane region" description="Helical" evidence="1">
    <location>
        <begin position="163"/>
        <end position="182"/>
    </location>
</feature>
<accession>A0A9P6HLV2</accession>
<gene>
    <name evidence="2" type="ORF">BJ322DRAFT_1105630</name>
</gene>
<feature type="transmembrane region" description="Helical" evidence="1">
    <location>
        <begin position="105"/>
        <end position="125"/>
    </location>
</feature>
<proteinExistence type="predicted"/>
<reference evidence="2" key="2">
    <citation type="submission" date="2020-11" db="EMBL/GenBank/DDBJ databases">
        <authorList>
            <consortium name="DOE Joint Genome Institute"/>
            <person name="Kuo A."/>
            <person name="Miyauchi S."/>
            <person name="Kiss E."/>
            <person name="Drula E."/>
            <person name="Kohler A."/>
            <person name="Sanchez-Garcia M."/>
            <person name="Andreopoulos B."/>
            <person name="Barry K.W."/>
            <person name="Bonito G."/>
            <person name="Buee M."/>
            <person name="Carver A."/>
            <person name="Chen C."/>
            <person name="Cichocki N."/>
            <person name="Clum A."/>
            <person name="Culley D."/>
            <person name="Crous P.W."/>
            <person name="Fauchery L."/>
            <person name="Girlanda M."/>
            <person name="Hayes R."/>
            <person name="Keri Z."/>
            <person name="Labutti K."/>
            <person name="Lipzen A."/>
            <person name="Lombard V."/>
            <person name="Magnuson J."/>
            <person name="Maillard F."/>
            <person name="Morin E."/>
            <person name="Murat C."/>
            <person name="Nolan M."/>
            <person name="Ohm R."/>
            <person name="Pangilinan J."/>
            <person name="Pereira M."/>
            <person name="Perotto S."/>
            <person name="Peter M."/>
            <person name="Riley R."/>
            <person name="Sitrit Y."/>
            <person name="Stielow B."/>
            <person name="Szollosi G."/>
            <person name="Zifcakova L."/>
            <person name="Stursova M."/>
            <person name="Spatafora J.W."/>
            <person name="Tedersoo L."/>
            <person name="Vaario L.-M."/>
            <person name="Yamada A."/>
            <person name="Yan M."/>
            <person name="Wang P."/>
            <person name="Xu J."/>
            <person name="Bruns T."/>
            <person name="Baldrian P."/>
            <person name="Vilgalys R."/>
            <person name="Henrissat B."/>
            <person name="Grigoriev I.V."/>
            <person name="Hibbett D."/>
            <person name="Nagy L.G."/>
            <person name="Martin F.M."/>
        </authorList>
    </citation>
    <scope>NUCLEOTIDE SEQUENCE</scope>
    <source>
        <strain evidence="2">UH-Tt-Lm1</strain>
    </source>
</reference>
<dbReference type="InterPro" id="IPR013901">
    <property type="entry name" value="Anthrone_oxy"/>
</dbReference>
<evidence type="ECO:0000313" key="2">
    <source>
        <dbReference type="EMBL" id="KAF9789768.1"/>
    </source>
</evidence>
<dbReference type="AlphaFoldDB" id="A0A9P6HLV2"/>
<evidence type="ECO:0008006" key="4">
    <source>
        <dbReference type="Google" id="ProtNLM"/>
    </source>
</evidence>
<keyword evidence="1" id="KW-0472">Membrane</keyword>
<organism evidence="2 3">
    <name type="scientific">Thelephora terrestris</name>
    <dbReference type="NCBI Taxonomy" id="56493"/>
    <lineage>
        <taxon>Eukaryota</taxon>
        <taxon>Fungi</taxon>
        <taxon>Dikarya</taxon>
        <taxon>Basidiomycota</taxon>
        <taxon>Agaricomycotina</taxon>
        <taxon>Agaricomycetes</taxon>
        <taxon>Thelephorales</taxon>
        <taxon>Thelephoraceae</taxon>
        <taxon>Thelephora</taxon>
    </lineage>
</organism>
<feature type="transmembrane region" description="Helical" evidence="1">
    <location>
        <begin position="81"/>
        <end position="99"/>
    </location>
</feature>
<feature type="transmembrane region" description="Helical" evidence="1">
    <location>
        <begin position="20"/>
        <end position="41"/>
    </location>
</feature>